<dbReference type="AlphaFoldDB" id="M7YRI2"/>
<feature type="region of interest" description="Disordered" evidence="1">
    <location>
        <begin position="74"/>
        <end position="98"/>
    </location>
</feature>
<accession>M7YRI2</accession>
<feature type="transmembrane region" description="Helical" evidence="2">
    <location>
        <begin position="237"/>
        <end position="255"/>
    </location>
</feature>
<sequence length="301" mass="32922">MESSPAPIAICPSSPTAASIISSPPPGLSPRTAPSPASPPSAGDGRDPAPYADHGHGPLLYGTRITAARIAYGNSKSTAREHQPEDDVTTGLTSGRSDAEHNASIIPVAEIVDNVYTTESVLTSGINVGDYNANFIPLHANIHDIYTTGAGREPSNDGIPLYSENNKDGMTKLRGDTQDHRDLINAWRRASYRTKKSDGFINHLDDGPIVHRRTLCDITNVQQSSYVIPDKNIEGKMIVLFPYSFAIILFLPFAFERNPRKTSVDDLNDTTENMQVTEEERKRDRKIPFAFSILDGIKQSY</sequence>
<keyword evidence="2" id="KW-0472">Membrane</keyword>
<evidence type="ECO:0000256" key="1">
    <source>
        <dbReference type="SAM" id="MobiDB-lite"/>
    </source>
</evidence>
<feature type="compositionally biased region" description="Low complexity" evidence="1">
    <location>
        <begin position="1"/>
        <end position="22"/>
    </location>
</feature>
<proteinExistence type="predicted"/>
<evidence type="ECO:0000313" key="3">
    <source>
        <dbReference type="EMBL" id="EMS50022.1"/>
    </source>
</evidence>
<protein>
    <submittedName>
        <fullName evidence="3">Uncharacterized protein</fullName>
    </submittedName>
</protein>
<gene>
    <name evidence="3" type="ORF">TRIUR3_20571</name>
</gene>
<keyword evidence="2" id="KW-1133">Transmembrane helix</keyword>
<name>M7YRI2_TRIUA</name>
<evidence type="ECO:0000256" key="2">
    <source>
        <dbReference type="SAM" id="Phobius"/>
    </source>
</evidence>
<keyword evidence="2" id="KW-0812">Transmembrane</keyword>
<organism evidence="3">
    <name type="scientific">Triticum urartu</name>
    <name type="common">Red wild einkorn</name>
    <name type="synonym">Crithodium urartu</name>
    <dbReference type="NCBI Taxonomy" id="4572"/>
    <lineage>
        <taxon>Eukaryota</taxon>
        <taxon>Viridiplantae</taxon>
        <taxon>Streptophyta</taxon>
        <taxon>Embryophyta</taxon>
        <taxon>Tracheophyta</taxon>
        <taxon>Spermatophyta</taxon>
        <taxon>Magnoliopsida</taxon>
        <taxon>Liliopsida</taxon>
        <taxon>Poales</taxon>
        <taxon>Poaceae</taxon>
        <taxon>BOP clade</taxon>
        <taxon>Pooideae</taxon>
        <taxon>Triticodae</taxon>
        <taxon>Triticeae</taxon>
        <taxon>Triticinae</taxon>
        <taxon>Triticum</taxon>
    </lineage>
</organism>
<feature type="region of interest" description="Disordered" evidence="1">
    <location>
        <begin position="1"/>
        <end position="58"/>
    </location>
</feature>
<dbReference type="EMBL" id="KD235812">
    <property type="protein sequence ID" value="EMS50022.1"/>
    <property type="molecule type" value="Genomic_DNA"/>
</dbReference>
<reference evidence="3" key="1">
    <citation type="journal article" date="2013" name="Nature">
        <title>Draft genome of the wheat A-genome progenitor Triticum urartu.</title>
        <authorList>
            <person name="Ling H.Q."/>
            <person name="Zhao S."/>
            <person name="Liu D."/>
            <person name="Wang J."/>
            <person name="Sun H."/>
            <person name="Zhang C."/>
            <person name="Fan H."/>
            <person name="Li D."/>
            <person name="Dong L."/>
            <person name="Tao Y."/>
            <person name="Gao C."/>
            <person name="Wu H."/>
            <person name="Li Y."/>
            <person name="Cui Y."/>
            <person name="Guo X."/>
            <person name="Zheng S."/>
            <person name="Wang B."/>
            <person name="Yu K."/>
            <person name="Liang Q."/>
            <person name="Yang W."/>
            <person name="Lou X."/>
            <person name="Chen J."/>
            <person name="Feng M."/>
            <person name="Jian J."/>
            <person name="Zhang X."/>
            <person name="Luo G."/>
            <person name="Jiang Y."/>
            <person name="Liu J."/>
            <person name="Wang Z."/>
            <person name="Sha Y."/>
            <person name="Zhang B."/>
            <person name="Wu H."/>
            <person name="Tang D."/>
            <person name="Shen Q."/>
            <person name="Xue P."/>
            <person name="Zou S."/>
            <person name="Wang X."/>
            <person name="Liu X."/>
            <person name="Wang F."/>
            <person name="Yang Y."/>
            <person name="An X."/>
            <person name="Dong Z."/>
            <person name="Zhang K."/>
            <person name="Zhang X."/>
            <person name="Luo M.C."/>
            <person name="Dvorak J."/>
            <person name="Tong Y."/>
            <person name="Wang J."/>
            <person name="Yang H."/>
            <person name="Li Z."/>
            <person name="Wang D."/>
            <person name="Zhang A."/>
            <person name="Wang J."/>
        </authorList>
    </citation>
    <scope>NUCLEOTIDE SEQUENCE</scope>
</reference>